<evidence type="ECO:0000259" key="4">
    <source>
        <dbReference type="Pfam" id="PF00933"/>
    </source>
</evidence>
<feature type="domain" description="Glycoside hydrolase family 3 C-terminal" evidence="5">
    <location>
        <begin position="371"/>
        <end position="526"/>
    </location>
</feature>
<feature type="domain" description="Glycoside hydrolase family 3 N-terminal" evidence="4">
    <location>
        <begin position="8"/>
        <end position="331"/>
    </location>
</feature>
<dbReference type="EC" id="3.2.1.52" evidence="6"/>
<dbReference type="Gene3D" id="3.20.20.300">
    <property type="entry name" value="Glycoside hydrolase, family 3, N-terminal domain"/>
    <property type="match status" value="1"/>
</dbReference>
<keyword evidence="2 6" id="KW-0378">Hydrolase</keyword>
<evidence type="ECO:0000256" key="3">
    <source>
        <dbReference type="ARBA" id="ARBA00023295"/>
    </source>
</evidence>
<dbReference type="RefSeq" id="WP_170270875.1">
    <property type="nucleotide sequence ID" value="NZ_JABEQB010000014.1"/>
</dbReference>
<organism evidence="6 7">
    <name type="scientific">Caldanaerobacter subterraneus</name>
    <dbReference type="NCBI Taxonomy" id="911092"/>
    <lineage>
        <taxon>Bacteria</taxon>
        <taxon>Bacillati</taxon>
        <taxon>Bacillota</taxon>
        <taxon>Clostridia</taxon>
        <taxon>Thermoanaerobacterales</taxon>
        <taxon>Thermoanaerobacteraceae</taxon>
        <taxon>Caldanaerobacter</taxon>
    </lineage>
</organism>
<evidence type="ECO:0000313" key="7">
    <source>
        <dbReference type="Proteomes" id="UP000529861"/>
    </source>
</evidence>
<dbReference type="Proteomes" id="UP000529861">
    <property type="component" value="Unassembled WGS sequence"/>
</dbReference>
<sequence length="526" mass="58515">MKKIEEMTLEEKIGQMLMIGFPSTFYDDHIRELVTSYKIGNVILFSRNVQDARQVMDLCTDIQKEAIENTGIPAFISIDQEGGMVTRIYRGATYLPGNMAIGATKDPENAYKVGEIAGRELRTIGININFAPVMDVNNNPLNPVIGVRSYGENPEDVANFGINYIKGLQKEGVIATAKHFPGHGDTTVDSHLDLPLVGHGKGRLYEVELYPFKKAVENGVDAIMTAHILFPALEDNKVPATLSYNILTRILREEFKFDGLIITDCMEMNAIAKYFGTQKAASMAIKAGTDIVLVSHTKDLQIKAFENIKEAVERGDISVERIDESVRRILKMKEKYGLFDNPYPEKDKFDTTAEIEKHRKIAKAISLKSITVVKDEKKLIPLKTKNVLAISPETVPVSFVDDALMDRLSFARQFTSTFGGVEETISVNPNDREISVILEKAKDKEVVVVGTYNANLNEGQVKLVNALLQVNKNVIVVALRNPYDLQKFENVPTYVCAYEYTPLSVESVIGVLTGKYPAEGKLPVTI</sequence>
<dbReference type="Gene3D" id="3.40.50.1700">
    <property type="entry name" value="Glycoside hydrolase family 3 C-terminal domain"/>
    <property type="match status" value="1"/>
</dbReference>
<gene>
    <name evidence="6" type="primary">nagZ</name>
    <name evidence="6" type="ORF">HKI81_06270</name>
</gene>
<dbReference type="PANTHER" id="PTHR30480">
    <property type="entry name" value="BETA-HEXOSAMINIDASE-RELATED"/>
    <property type="match status" value="1"/>
</dbReference>
<name>A0A7Y2PKD9_9THEO</name>
<dbReference type="InterPro" id="IPR002772">
    <property type="entry name" value="Glyco_hydro_3_C"/>
</dbReference>
<dbReference type="Pfam" id="PF01915">
    <property type="entry name" value="Glyco_hydro_3_C"/>
    <property type="match status" value="1"/>
</dbReference>
<dbReference type="SUPFAM" id="SSF51445">
    <property type="entry name" value="(Trans)glycosidases"/>
    <property type="match status" value="1"/>
</dbReference>
<dbReference type="InterPro" id="IPR036881">
    <property type="entry name" value="Glyco_hydro_3_C_sf"/>
</dbReference>
<dbReference type="FunFam" id="3.20.20.300:FF:000014">
    <property type="entry name" value="Beta-hexosaminidase, lipoprotein"/>
    <property type="match status" value="1"/>
</dbReference>
<dbReference type="EMBL" id="JABEQB010000014">
    <property type="protein sequence ID" value="NNG66849.1"/>
    <property type="molecule type" value="Genomic_DNA"/>
</dbReference>
<reference evidence="6 7" key="1">
    <citation type="submission" date="2020-04" db="EMBL/GenBank/DDBJ databases">
        <title>Draft genome sequence of Caldanaerobacter sunterraneus. strain 1523vc isolated from Griffin hot spring, Kamchatka, Russia.</title>
        <authorList>
            <person name="Toshchakov S.V."/>
            <person name="Podosokorskaya O.A."/>
            <person name="Kublanov I.V."/>
            <person name="Korzhenkov A."/>
            <person name="Patrushev M.V."/>
        </authorList>
    </citation>
    <scope>NUCLEOTIDE SEQUENCE [LARGE SCALE GENOMIC DNA]</scope>
    <source>
        <strain evidence="6 7">1523vc</strain>
    </source>
</reference>
<evidence type="ECO:0000313" key="6">
    <source>
        <dbReference type="EMBL" id="NNG66849.1"/>
    </source>
</evidence>
<dbReference type="InterPro" id="IPR001764">
    <property type="entry name" value="Glyco_hydro_3_N"/>
</dbReference>
<comment type="similarity">
    <text evidence="1">Belongs to the glycosyl hydrolase 3 family.</text>
</comment>
<keyword evidence="3 6" id="KW-0326">Glycosidase</keyword>
<dbReference type="NCBIfam" id="NF003740">
    <property type="entry name" value="PRK05337.1"/>
    <property type="match status" value="1"/>
</dbReference>
<dbReference type="PANTHER" id="PTHR30480:SF16">
    <property type="entry name" value="GLYCOSIDE HYDROLASE FAMILY 3 DOMAIN PROTEIN"/>
    <property type="match status" value="1"/>
</dbReference>
<comment type="caution">
    <text evidence="6">The sequence shown here is derived from an EMBL/GenBank/DDBJ whole genome shotgun (WGS) entry which is preliminary data.</text>
</comment>
<dbReference type="GO" id="GO:0004563">
    <property type="term" value="F:beta-N-acetylhexosaminidase activity"/>
    <property type="evidence" value="ECO:0007669"/>
    <property type="project" value="UniProtKB-EC"/>
</dbReference>
<dbReference type="AlphaFoldDB" id="A0A7Y2PKD9"/>
<dbReference type="InterPro" id="IPR036962">
    <property type="entry name" value="Glyco_hydro_3_N_sf"/>
</dbReference>
<evidence type="ECO:0000259" key="5">
    <source>
        <dbReference type="Pfam" id="PF01915"/>
    </source>
</evidence>
<dbReference type="InterPro" id="IPR017853">
    <property type="entry name" value="GH"/>
</dbReference>
<dbReference type="InterPro" id="IPR050226">
    <property type="entry name" value="NagZ_Beta-hexosaminidase"/>
</dbReference>
<dbReference type="GO" id="GO:0005975">
    <property type="term" value="P:carbohydrate metabolic process"/>
    <property type="evidence" value="ECO:0007669"/>
    <property type="project" value="InterPro"/>
</dbReference>
<dbReference type="SUPFAM" id="SSF52279">
    <property type="entry name" value="Beta-D-glucan exohydrolase, C-terminal domain"/>
    <property type="match status" value="1"/>
</dbReference>
<dbReference type="Pfam" id="PF00933">
    <property type="entry name" value="Glyco_hydro_3"/>
    <property type="match status" value="1"/>
</dbReference>
<accession>A0A7Y2PKD9</accession>
<proteinExistence type="inferred from homology"/>
<evidence type="ECO:0000256" key="1">
    <source>
        <dbReference type="ARBA" id="ARBA00005336"/>
    </source>
</evidence>
<protein>
    <submittedName>
        <fullName evidence="6">Beta-N-acetylhexosaminidase</fullName>
        <ecNumber evidence="6">3.2.1.52</ecNumber>
    </submittedName>
</protein>
<evidence type="ECO:0000256" key="2">
    <source>
        <dbReference type="ARBA" id="ARBA00022801"/>
    </source>
</evidence>
<dbReference type="PRINTS" id="PR00133">
    <property type="entry name" value="GLHYDRLASE3"/>
</dbReference>
<dbReference type="GO" id="GO:0009254">
    <property type="term" value="P:peptidoglycan turnover"/>
    <property type="evidence" value="ECO:0007669"/>
    <property type="project" value="TreeGrafter"/>
</dbReference>